<feature type="region of interest" description="Disordered" evidence="1">
    <location>
        <begin position="529"/>
        <end position="571"/>
    </location>
</feature>
<dbReference type="InterPro" id="IPR011992">
    <property type="entry name" value="EF-hand-dom_pair"/>
</dbReference>
<gene>
    <name evidence="3" type="ORF">COCNU_12G004610</name>
</gene>
<dbReference type="InterPro" id="IPR002048">
    <property type="entry name" value="EF_hand_dom"/>
</dbReference>
<feature type="region of interest" description="Disordered" evidence="1">
    <location>
        <begin position="1"/>
        <end position="154"/>
    </location>
</feature>
<dbReference type="InterPro" id="IPR016024">
    <property type="entry name" value="ARM-type_fold"/>
</dbReference>
<sequence>MAASETSASSSESEENRRSRRDGRMSRGGGAVDPDARNGRDRPRSGGTESRLAVRDGGTHRDDRRNSSGDDGSDSDGRGKGRRSMDDRRHRRHADEGQKARNHRSNGRGRGREEDEEDGSDHSGRKRDRKGRSDGDEGPRRRERIRDKGRHRSCMKSQMASLGFTDVFAALVAIVNTKFPEVGLLLLKRIVLQLKRAYKRNDKMASLGFTDVFAALVAIVNTKFPEVGLLLLKRIVLQLKRAYKRNDKVAVGFVKECGALLQDFSPQGLHGIFERFRGILHEGERDKRVQFLIEGLFAIRKAKFQGFPAIRPELDLVEQEDQFTHEISLEDEIDPETNLDVFKPNPQFLDDEKAYENIKKSIHGMESSGDEEGSDAASDDEDEEESEEEEEERMKIKDETETNLVNLQRTIYLTIMSSVDFEEAGHKLLKIKLEPGQGVKVTISAALSLPSVGPLPSFRLRSPNLNTVCLCRVFDLFDRNGDGEITVDKLTLALDCLGLGIDCDEISCTVGELHLLELRGRALDHHWRSSENSKLERKREMEGESEGLERREKEVGGDGRRSSGIVVDGYQ</sequence>
<dbReference type="OrthoDB" id="1924287at2759"/>
<dbReference type="SUPFAM" id="SSF48371">
    <property type="entry name" value="ARM repeat"/>
    <property type="match status" value="2"/>
</dbReference>
<feature type="compositionally biased region" description="Basic and acidic residues" evidence="1">
    <location>
        <begin position="14"/>
        <end position="25"/>
    </location>
</feature>
<reference evidence="3" key="1">
    <citation type="journal article" date="2017" name="Gigascience">
        <title>The genome draft of coconut (Cocos nucifera).</title>
        <authorList>
            <person name="Xiao Y."/>
            <person name="Xu P."/>
            <person name="Fan H."/>
            <person name="Baudouin L."/>
            <person name="Xia W."/>
            <person name="Bocs S."/>
            <person name="Xu J."/>
            <person name="Li Q."/>
            <person name="Guo A."/>
            <person name="Zhou L."/>
            <person name="Li J."/>
            <person name="Wu Y."/>
            <person name="Ma Z."/>
            <person name="Armero A."/>
            <person name="Issali A.E."/>
            <person name="Liu N."/>
            <person name="Peng M."/>
            <person name="Yang Y."/>
        </authorList>
    </citation>
    <scope>NUCLEOTIDE SEQUENCE</scope>
    <source>
        <tissue evidence="3">Spear leaf of Hainan Tall coconut</tissue>
    </source>
</reference>
<proteinExistence type="predicted"/>
<keyword evidence="4" id="KW-1185">Reference proteome</keyword>
<evidence type="ECO:0000256" key="1">
    <source>
        <dbReference type="SAM" id="MobiDB-lite"/>
    </source>
</evidence>
<feature type="compositionally biased region" description="Acidic residues" evidence="1">
    <location>
        <begin position="368"/>
        <end position="391"/>
    </location>
</feature>
<dbReference type="AlphaFoldDB" id="A0A8K0IRW6"/>
<evidence type="ECO:0000313" key="4">
    <source>
        <dbReference type="Proteomes" id="UP000797356"/>
    </source>
</evidence>
<feature type="compositionally biased region" description="Basic and acidic residues" evidence="1">
    <location>
        <begin position="131"/>
        <end position="146"/>
    </location>
</feature>
<dbReference type="Proteomes" id="UP000797356">
    <property type="component" value="Chromosome 12"/>
</dbReference>
<comment type="caution">
    <text evidence="3">The sequence shown here is derived from an EMBL/GenBank/DDBJ whole genome shotgun (WGS) entry which is preliminary data.</text>
</comment>
<name>A0A8K0IRW6_COCNU</name>
<dbReference type="GO" id="GO:0071013">
    <property type="term" value="C:catalytic step 2 spliceosome"/>
    <property type="evidence" value="ECO:0007669"/>
    <property type="project" value="TreeGrafter"/>
</dbReference>
<dbReference type="SUPFAM" id="SSF47473">
    <property type="entry name" value="EF-hand"/>
    <property type="match status" value="1"/>
</dbReference>
<feature type="region of interest" description="Disordered" evidence="1">
    <location>
        <begin position="363"/>
        <end position="400"/>
    </location>
</feature>
<protein>
    <recommendedName>
        <fullName evidence="2">EF-hand domain-containing protein</fullName>
    </recommendedName>
</protein>
<accession>A0A8K0IRW6</accession>
<dbReference type="PANTHER" id="PTHR18034">
    <property type="entry name" value="CELL CYCLE CONTROL PROTEIN CWF22-RELATED"/>
    <property type="match status" value="1"/>
</dbReference>
<dbReference type="PANTHER" id="PTHR18034:SF3">
    <property type="entry name" value="PRE-MRNA-SPLICING FACTOR CWC22 HOMOLOG"/>
    <property type="match status" value="1"/>
</dbReference>
<organism evidence="3 4">
    <name type="scientific">Cocos nucifera</name>
    <name type="common">Coconut palm</name>
    <dbReference type="NCBI Taxonomy" id="13894"/>
    <lineage>
        <taxon>Eukaryota</taxon>
        <taxon>Viridiplantae</taxon>
        <taxon>Streptophyta</taxon>
        <taxon>Embryophyta</taxon>
        <taxon>Tracheophyta</taxon>
        <taxon>Spermatophyta</taxon>
        <taxon>Magnoliopsida</taxon>
        <taxon>Liliopsida</taxon>
        <taxon>Arecaceae</taxon>
        <taxon>Arecoideae</taxon>
        <taxon>Cocoseae</taxon>
        <taxon>Attaleinae</taxon>
        <taxon>Cocos</taxon>
    </lineage>
</organism>
<evidence type="ECO:0000259" key="2">
    <source>
        <dbReference type="PROSITE" id="PS50222"/>
    </source>
</evidence>
<feature type="compositionally biased region" description="Basic and acidic residues" evidence="1">
    <location>
        <begin position="34"/>
        <end position="44"/>
    </location>
</feature>
<feature type="compositionally biased region" description="Low complexity" evidence="1">
    <location>
        <begin position="1"/>
        <end position="11"/>
    </location>
</feature>
<feature type="compositionally biased region" description="Basic residues" evidence="1">
    <location>
        <begin position="100"/>
        <end position="109"/>
    </location>
</feature>
<dbReference type="Gene3D" id="1.25.40.180">
    <property type="match status" value="3"/>
</dbReference>
<dbReference type="GO" id="GO:0003723">
    <property type="term" value="F:RNA binding"/>
    <property type="evidence" value="ECO:0007669"/>
    <property type="project" value="TreeGrafter"/>
</dbReference>
<dbReference type="EMBL" id="CM017883">
    <property type="protein sequence ID" value="KAG1365461.1"/>
    <property type="molecule type" value="Genomic_DNA"/>
</dbReference>
<feature type="compositionally biased region" description="Basic and acidic residues" evidence="1">
    <location>
        <begin position="75"/>
        <end position="99"/>
    </location>
</feature>
<dbReference type="InterPro" id="IPR050781">
    <property type="entry name" value="CWC22_splicing_factor"/>
</dbReference>
<feature type="compositionally biased region" description="Basic and acidic residues" evidence="1">
    <location>
        <begin position="529"/>
        <end position="561"/>
    </location>
</feature>
<dbReference type="Gene3D" id="1.10.238.10">
    <property type="entry name" value="EF-hand"/>
    <property type="match status" value="1"/>
</dbReference>
<feature type="compositionally biased region" description="Basic and acidic residues" evidence="1">
    <location>
        <begin position="52"/>
        <end position="68"/>
    </location>
</feature>
<evidence type="ECO:0000313" key="3">
    <source>
        <dbReference type="EMBL" id="KAG1365461.1"/>
    </source>
</evidence>
<dbReference type="GO" id="GO:0000398">
    <property type="term" value="P:mRNA splicing, via spliceosome"/>
    <property type="evidence" value="ECO:0007669"/>
    <property type="project" value="TreeGrafter"/>
</dbReference>
<feature type="domain" description="EF-hand" evidence="2">
    <location>
        <begin position="465"/>
        <end position="500"/>
    </location>
</feature>
<dbReference type="GO" id="GO:0005509">
    <property type="term" value="F:calcium ion binding"/>
    <property type="evidence" value="ECO:0007669"/>
    <property type="project" value="InterPro"/>
</dbReference>
<dbReference type="PROSITE" id="PS50222">
    <property type="entry name" value="EF_HAND_2"/>
    <property type="match status" value="1"/>
</dbReference>
<reference evidence="3" key="2">
    <citation type="submission" date="2019-07" db="EMBL/GenBank/DDBJ databases">
        <authorList>
            <person name="Yang Y."/>
            <person name="Bocs S."/>
            <person name="Baudouin L."/>
        </authorList>
    </citation>
    <scope>NUCLEOTIDE SEQUENCE</scope>
    <source>
        <tissue evidence="3">Spear leaf of Hainan Tall coconut</tissue>
    </source>
</reference>